<keyword evidence="2" id="KW-1185">Reference proteome</keyword>
<dbReference type="Proteomes" id="UP000007463">
    <property type="component" value="Chromosome"/>
</dbReference>
<dbReference type="RefSeq" id="WP_013684985.1">
    <property type="nucleotide sequence ID" value="NC_015321.1"/>
</dbReference>
<reference evidence="1 2" key="1">
    <citation type="journal article" date="2011" name="Stand. Genomic Sci.">
        <title>Complete genome sequence of the gliding freshwater bacterium Fluviicola taffensis type strain (RW262).</title>
        <authorList>
            <person name="Woyke T."/>
            <person name="Chertkov O."/>
            <person name="Lapidus A."/>
            <person name="Nolan M."/>
            <person name="Lucas S."/>
            <person name="Del Rio T.G."/>
            <person name="Tice H."/>
            <person name="Cheng J.F."/>
            <person name="Tapia R."/>
            <person name="Han C."/>
            <person name="Goodwin L."/>
            <person name="Pitluck S."/>
            <person name="Liolios K."/>
            <person name="Pagani I."/>
            <person name="Ivanova N."/>
            <person name="Huntemann M."/>
            <person name="Mavromatis K."/>
            <person name="Mikhailova N."/>
            <person name="Pati A."/>
            <person name="Chen A."/>
            <person name="Palaniappan K."/>
            <person name="Land M."/>
            <person name="Hauser L."/>
            <person name="Brambilla E.M."/>
            <person name="Rohde M."/>
            <person name="Mwirichia R."/>
            <person name="Sikorski J."/>
            <person name="Tindall B.J."/>
            <person name="Goker M."/>
            <person name="Bristow J."/>
            <person name="Eisen J.A."/>
            <person name="Markowitz V."/>
            <person name="Hugenholtz P."/>
            <person name="Klenk H.P."/>
            <person name="Kyrpides N.C."/>
        </authorList>
    </citation>
    <scope>NUCLEOTIDE SEQUENCE [LARGE SCALE GENOMIC DNA]</scope>
    <source>
        <strain evidence="2">DSM 16823 / RW262 / RW262</strain>
    </source>
</reference>
<dbReference type="STRING" id="755732.Fluta_0202"/>
<dbReference type="EMBL" id="CP002542">
    <property type="protein sequence ID" value="AEA42211.1"/>
    <property type="molecule type" value="Genomic_DNA"/>
</dbReference>
<dbReference type="HOGENOM" id="CLU_2493327_0_0_10"/>
<gene>
    <name evidence="1" type="ordered locus">Fluta_0202</name>
</gene>
<accession>F2IBY3</accession>
<evidence type="ECO:0000313" key="1">
    <source>
        <dbReference type="EMBL" id="AEA42211.1"/>
    </source>
</evidence>
<organism evidence="1 2">
    <name type="scientific">Fluviicola taffensis (strain DSM 16823 / NCIMB 13979 / RW262)</name>
    <dbReference type="NCBI Taxonomy" id="755732"/>
    <lineage>
        <taxon>Bacteria</taxon>
        <taxon>Pseudomonadati</taxon>
        <taxon>Bacteroidota</taxon>
        <taxon>Flavobacteriia</taxon>
        <taxon>Flavobacteriales</taxon>
        <taxon>Crocinitomicaceae</taxon>
        <taxon>Fluviicola</taxon>
    </lineage>
</organism>
<name>F2IBY3_FLUTR</name>
<protein>
    <submittedName>
        <fullName evidence="1">Uncharacterized protein</fullName>
    </submittedName>
</protein>
<reference evidence="2" key="2">
    <citation type="submission" date="2011-02" db="EMBL/GenBank/DDBJ databases">
        <title>The complete genome of Fluviicola taffensis DSM 16823.</title>
        <authorList>
            <consortium name="US DOE Joint Genome Institute (JGI-PGF)"/>
            <person name="Lucas S."/>
            <person name="Copeland A."/>
            <person name="Lapidus A."/>
            <person name="Bruce D."/>
            <person name="Goodwin L."/>
            <person name="Pitluck S."/>
            <person name="Kyrpides N."/>
            <person name="Mavromatis K."/>
            <person name="Ivanova N."/>
            <person name="Mikhailova N."/>
            <person name="Pagani I."/>
            <person name="Chertkov O."/>
            <person name="Detter J.C."/>
            <person name="Han C."/>
            <person name="Tapia R."/>
            <person name="Land M."/>
            <person name="Hauser L."/>
            <person name="Markowitz V."/>
            <person name="Cheng J.-F."/>
            <person name="Hugenholtz P."/>
            <person name="Woyke T."/>
            <person name="Wu D."/>
            <person name="Tindall B."/>
            <person name="Pomrenke H.G."/>
            <person name="Brambilla E."/>
            <person name="Klenk H.-P."/>
            <person name="Eisen J.A."/>
        </authorList>
    </citation>
    <scope>NUCLEOTIDE SEQUENCE [LARGE SCALE GENOMIC DNA]</scope>
    <source>
        <strain evidence="2">DSM 16823 / RW262 / RW262</strain>
    </source>
</reference>
<proteinExistence type="predicted"/>
<evidence type="ECO:0000313" key="2">
    <source>
        <dbReference type="Proteomes" id="UP000007463"/>
    </source>
</evidence>
<dbReference type="AlphaFoldDB" id="F2IBY3"/>
<dbReference type="KEGG" id="fte:Fluta_0202"/>
<sequence length="86" mass="9993">MSAAENKLNLVQMIVESEDKTFVSKVLEYARSLKKEKKTDWAEELPEHVLEELRLAIEEADNGTDVGIPHEVMLKKFRKQYPHLNL</sequence>